<sequence>SDNKATVRLCLSSASTLKITAVEKNALFRIVSAIGSELAEIRALCGCYEIEHVAGQANHEADRLSRVLSVPVRGESVKPLFQLLNEAVGGNEVPVMDDVFELAEFLHSRVDHDLCFAFCGEGCPRPTDDELYVQAPCHPDEDSLRRVAEIYPAFDVLEAVESFVDRCCAVVEGSESPGQCTRDRAQCRLTLRLRSLCWGMGQACRLVRVTRWCLRAWFTAACTTEGRGDRCRSRHFEPFPQHWERQDLVDWLRVDQQSNPRLPCKVVDLGESGDVVAVGPGPYYRIDGVVYLRSTKANGVVCFRAVVDGVLRDMILRDLHRANRHGSVETMCDKFTNAFHASGIRRAASAIKKHCVICARLNARFAKGWLVPCGGPYHDIRALLSMTPYTVAGIDFVIIAPSVKVMIGACIATRHVTLLYAAKEDSNTAVSLIHELSLLRGLPVEVFSDRA</sequence>
<dbReference type="AlphaFoldDB" id="A0A7J6PVV3"/>
<organism evidence="1 2">
    <name type="scientific">Perkinsus olseni</name>
    <name type="common">Perkinsus atlanticus</name>
    <dbReference type="NCBI Taxonomy" id="32597"/>
    <lineage>
        <taxon>Eukaryota</taxon>
        <taxon>Sar</taxon>
        <taxon>Alveolata</taxon>
        <taxon>Perkinsozoa</taxon>
        <taxon>Perkinsea</taxon>
        <taxon>Perkinsida</taxon>
        <taxon>Perkinsidae</taxon>
        <taxon>Perkinsus</taxon>
    </lineage>
</organism>
<reference evidence="1 2" key="1">
    <citation type="submission" date="2020-04" db="EMBL/GenBank/DDBJ databases">
        <title>Perkinsus olseni comparative genomics.</title>
        <authorList>
            <person name="Bogema D.R."/>
        </authorList>
    </citation>
    <scope>NUCLEOTIDE SEQUENCE [LARGE SCALE GENOMIC DNA]</scope>
    <source>
        <strain evidence="1 2">ATCC PRA-207</strain>
    </source>
</reference>
<gene>
    <name evidence="1" type="ORF">FOZ63_009781</name>
</gene>
<feature type="non-terminal residue" evidence="1">
    <location>
        <position position="451"/>
    </location>
</feature>
<feature type="non-terminal residue" evidence="1">
    <location>
        <position position="1"/>
    </location>
</feature>
<evidence type="ECO:0000313" key="1">
    <source>
        <dbReference type="EMBL" id="KAF4699876.1"/>
    </source>
</evidence>
<keyword evidence="2" id="KW-1185">Reference proteome</keyword>
<comment type="caution">
    <text evidence="1">The sequence shown here is derived from an EMBL/GenBank/DDBJ whole genome shotgun (WGS) entry which is preliminary data.</text>
</comment>
<accession>A0A7J6PVV3</accession>
<name>A0A7J6PVV3_PEROL</name>
<dbReference type="EMBL" id="JABANO010037628">
    <property type="protein sequence ID" value="KAF4699876.1"/>
    <property type="molecule type" value="Genomic_DNA"/>
</dbReference>
<protein>
    <submittedName>
        <fullName evidence="1">Uncharacterized protein</fullName>
    </submittedName>
</protein>
<dbReference type="Proteomes" id="UP000553632">
    <property type="component" value="Unassembled WGS sequence"/>
</dbReference>
<proteinExistence type="predicted"/>
<evidence type="ECO:0000313" key="2">
    <source>
        <dbReference type="Proteomes" id="UP000553632"/>
    </source>
</evidence>